<dbReference type="EMBL" id="CP018622">
    <property type="protein sequence ID" value="AUJ25193.1"/>
    <property type="molecule type" value="Genomic_DNA"/>
</dbReference>
<dbReference type="AlphaFoldDB" id="A0A2K9J2D6"/>
<dbReference type="KEGG" id="vpn:A21D_02129"/>
<name>A0A2K9J2D6_9BACI</name>
<evidence type="ECO:0000313" key="1">
    <source>
        <dbReference type="EMBL" id="AUJ25193.1"/>
    </source>
</evidence>
<reference evidence="2" key="1">
    <citation type="submission" date="2016-11" db="EMBL/GenBank/DDBJ databases">
        <title>Complete genome sequence of Virgibacillus pantothenticus 21D, a halophilic bacterium isolated from the deep hypersaline anoxic basin Discovery in the Mediterranean Sea.</title>
        <authorList>
            <person name="Zeaiter Z."/>
            <person name="Booth J.M."/>
            <person name="Prosdocimi E.M."/>
            <person name="Mapelli F."/>
            <person name="Fusi M."/>
            <person name="Daffonchio D."/>
            <person name="Borin S."/>
            <person name="Crotti E."/>
        </authorList>
    </citation>
    <scope>NUCLEOTIDE SEQUENCE [LARGE SCALE GENOMIC DNA]</scope>
    <source>
        <strain evidence="2">21D</strain>
    </source>
</reference>
<dbReference type="Proteomes" id="UP000234237">
    <property type="component" value="Chromosome"/>
</dbReference>
<evidence type="ECO:0000313" key="2">
    <source>
        <dbReference type="Proteomes" id="UP000234237"/>
    </source>
</evidence>
<evidence type="ECO:0008006" key="3">
    <source>
        <dbReference type="Google" id="ProtNLM"/>
    </source>
</evidence>
<sequence length="51" mass="6100">MFLHYALHELHYSPSELVEMYELPREFKAFMYGSISLHLEERAKEAGKNKQ</sequence>
<organism evidence="1 2">
    <name type="scientific">Virgibacillus dokdonensis</name>
    <dbReference type="NCBI Taxonomy" id="302167"/>
    <lineage>
        <taxon>Bacteria</taxon>
        <taxon>Bacillati</taxon>
        <taxon>Bacillota</taxon>
        <taxon>Bacilli</taxon>
        <taxon>Bacillales</taxon>
        <taxon>Bacillaceae</taxon>
        <taxon>Virgibacillus</taxon>
    </lineage>
</organism>
<gene>
    <name evidence="1" type="ORF">A21D_02129</name>
</gene>
<accession>A0A2K9J2D6</accession>
<protein>
    <recommendedName>
        <fullName evidence="3">Phage protein</fullName>
    </recommendedName>
</protein>
<proteinExistence type="predicted"/>